<dbReference type="GO" id="GO:0004984">
    <property type="term" value="F:olfactory receptor activity"/>
    <property type="evidence" value="ECO:0000318"/>
    <property type="project" value="GO_Central"/>
</dbReference>
<evidence type="ECO:0000256" key="7">
    <source>
        <dbReference type="ARBA" id="ARBA00023040"/>
    </source>
</evidence>
<dbReference type="GO" id="GO:0005886">
    <property type="term" value="C:plasma membrane"/>
    <property type="evidence" value="ECO:0007669"/>
    <property type="project" value="UniProtKB-SubCell"/>
</dbReference>
<evidence type="ECO:0000256" key="10">
    <source>
        <dbReference type="ARBA" id="ARBA00023170"/>
    </source>
</evidence>
<evidence type="ECO:0000256" key="12">
    <source>
        <dbReference type="ARBA" id="ARBA00023224"/>
    </source>
</evidence>
<evidence type="ECO:0000256" key="8">
    <source>
        <dbReference type="ARBA" id="ARBA00023136"/>
    </source>
</evidence>
<dbReference type="InterPro" id="IPR000725">
    <property type="entry name" value="Olfact_rcpt"/>
</dbReference>
<keyword evidence="12" id="KW-0807">Transducer</keyword>
<keyword evidence="4" id="KW-0812">Transmembrane</keyword>
<keyword evidence="7" id="KW-0297">G-protein coupled receptor</keyword>
<feature type="domain" description="G-protein coupled receptors family 1 profile" evidence="13">
    <location>
        <begin position="41"/>
        <end position="290"/>
    </location>
</feature>
<dbReference type="Pfam" id="PF13853">
    <property type="entry name" value="7tm_4"/>
    <property type="match status" value="1"/>
</dbReference>
<evidence type="ECO:0000256" key="11">
    <source>
        <dbReference type="ARBA" id="ARBA00023180"/>
    </source>
</evidence>
<dbReference type="PROSITE" id="PS50262">
    <property type="entry name" value="G_PROTEIN_RECEP_F1_2"/>
    <property type="match status" value="1"/>
</dbReference>
<dbReference type="SUPFAM" id="SSF81321">
    <property type="entry name" value="Family A G protein-coupled receptor-like"/>
    <property type="match status" value="1"/>
</dbReference>
<keyword evidence="14" id="KW-1185">Reference proteome</keyword>
<keyword evidence="2" id="KW-1003">Cell membrane</keyword>
<gene>
    <name evidence="15" type="primary">LOC108710539</name>
</gene>
<dbReference type="InterPro" id="IPR017452">
    <property type="entry name" value="GPCR_Rhodpsn_7TM"/>
</dbReference>
<keyword evidence="9" id="KW-1015">Disulfide bond</keyword>
<dbReference type="OMA" id="RCIANPC"/>
<comment type="subcellular location">
    <subcellularLocation>
        <location evidence="1">Cell membrane</location>
        <topology evidence="1">Multi-pass membrane protein</topology>
    </subcellularLocation>
</comment>
<dbReference type="PRINTS" id="PR00237">
    <property type="entry name" value="GPCRRHODOPSN"/>
</dbReference>
<keyword evidence="11" id="KW-0325">Glycoprotein</keyword>
<evidence type="ECO:0000256" key="1">
    <source>
        <dbReference type="ARBA" id="ARBA00004651"/>
    </source>
</evidence>
<keyword evidence="5" id="KW-0552">Olfaction</keyword>
<evidence type="ECO:0000256" key="3">
    <source>
        <dbReference type="ARBA" id="ARBA00022606"/>
    </source>
</evidence>
<dbReference type="RefSeq" id="XP_018107159.1">
    <property type="nucleotide sequence ID" value="XM_018251670.1"/>
</dbReference>
<dbReference type="KEGG" id="xla:108710539"/>
<evidence type="ECO:0000256" key="2">
    <source>
        <dbReference type="ARBA" id="ARBA00022475"/>
    </source>
</evidence>
<evidence type="ECO:0000256" key="4">
    <source>
        <dbReference type="ARBA" id="ARBA00022692"/>
    </source>
</evidence>
<keyword evidence="10 15" id="KW-0675">Receptor</keyword>
<keyword evidence="6" id="KW-1133">Transmembrane helix</keyword>
<sequence>MHEKNQTLVSEIVLLGFQNLQNFKIPLFSLFLLIYILTICFNVLIMGLVSVSRNLQSPMYLFIQQLSVSDLMQSTNIAPTLLLTIMNEGTTVLLVGCITQLLCFGGLETLQCLLLAVMSYDRYVAICIPLRYTSIMSHRVCVTLILISWLLGLIITFNTGNAICKLQFGHQNTIDHFFCDFFPLVELSYSNNFFFHIEVVLGSIPVVFFPFLCITVSYMCIAHAILKIVSNTGRQKAFSTCSSHLAVVFLFYGILIAIYVVPPKTNSQTISKVLSLLYTVVIPLVNPVIYSLKSKDIKDALKHILVSKLNTNFGWTALKLHALAPPRCIANPCLAIYSAITRDNCFQAELNCRN</sequence>
<evidence type="ECO:0000313" key="14">
    <source>
        <dbReference type="Proteomes" id="UP000186698"/>
    </source>
</evidence>
<proteinExistence type="predicted"/>
<keyword evidence="3" id="KW-0716">Sensory transduction</keyword>
<accession>A0A1L8H4J7</accession>
<evidence type="ECO:0000256" key="5">
    <source>
        <dbReference type="ARBA" id="ARBA00022725"/>
    </source>
</evidence>
<dbReference type="InterPro" id="IPR050939">
    <property type="entry name" value="Olfactory_GPCR1"/>
</dbReference>
<dbReference type="Gene3D" id="1.20.1070.10">
    <property type="entry name" value="Rhodopsin 7-helix transmembrane proteins"/>
    <property type="match status" value="1"/>
</dbReference>
<dbReference type="AlphaFoldDB" id="A0A1L8H4J7"/>
<protein>
    <submittedName>
        <fullName evidence="15">Olfactory receptor 472</fullName>
    </submittedName>
</protein>
<organism evidence="14 15">
    <name type="scientific">Xenopus laevis</name>
    <name type="common">African clawed frog</name>
    <dbReference type="NCBI Taxonomy" id="8355"/>
    <lineage>
        <taxon>Eukaryota</taxon>
        <taxon>Metazoa</taxon>
        <taxon>Chordata</taxon>
        <taxon>Craniata</taxon>
        <taxon>Vertebrata</taxon>
        <taxon>Euteleostomi</taxon>
        <taxon>Amphibia</taxon>
        <taxon>Batrachia</taxon>
        <taxon>Anura</taxon>
        <taxon>Pipoidea</taxon>
        <taxon>Pipidae</taxon>
        <taxon>Xenopodinae</taxon>
        <taxon>Xenopus</taxon>
        <taxon>Xenopus</taxon>
    </lineage>
</organism>
<dbReference type="PANTHER" id="PTHR24242">
    <property type="entry name" value="G-PROTEIN COUPLED RECEPTOR"/>
    <property type="match status" value="1"/>
</dbReference>
<dbReference type="OrthoDB" id="5967130at2759"/>
<evidence type="ECO:0000256" key="6">
    <source>
        <dbReference type="ARBA" id="ARBA00022989"/>
    </source>
</evidence>
<dbReference type="PANTHER" id="PTHR24242:SF398">
    <property type="entry name" value="OLFACTORY RECEPTOR 11L1-LIKE"/>
    <property type="match status" value="1"/>
</dbReference>
<dbReference type="FunFam" id="1.20.1070.10:FF:000010">
    <property type="entry name" value="Olfactory receptor"/>
    <property type="match status" value="1"/>
</dbReference>
<dbReference type="Proteomes" id="UP000186698">
    <property type="component" value="Chromosome 3L"/>
</dbReference>
<evidence type="ECO:0000313" key="15">
    <source>
        <dbReference type="RefSeq" id="XP_018107159.1"/>
    </source>
</evidence>
<evidence type="ECO:0000259" key="13">
    <source>
        <dbReference type="PROSITE" id="PS50262"/>
    </source>
</evidence>
<dbReference type="PaxDb" id="8355-A0A1L8H4J7"/>
<evidence type="ECO:0000256" key="9">
    <source>
        <dbReference type="ARBA" id="ARBA00023157"/>
    </source>
</evidence>
<dbReference type="GO" id="GO:0005549">
    <property type="term" value="F:odorant binding"/>
    <property type="evidence" value="ECO:0000318"/>
    <property type="project" value="GO_Central"/>
</dbReference>
<dbReference type="GO" id="GO:0004930">
    <property type="term" value="F:G protein-coupled receptor activity"/>
    <property type="evidence" value="ECO:0007669"/>
    <property type="project" value="UniProtKB-KW"/>
</dbReference>
<dbReference type="GeneID" id="108710539"/>
<reference evidence="15" key="1">
    <citation type="submission" date="2025-08" db="UniProtKB">
        <authorList>
            <consortium name="RefSeq"/>
        </authorList>
    </citation>
    <scope>IDENTIFICATION</scope>
    <source>
        <strain evidence="15">J_2021</strain>
        <tissue evidence="15">Erythrocytes</tissue>
    </source>
</reference>
<keyword evidence="8" id="KW-0472">Membrane</keyword>
<dbReference type="InterPro" id="IPR000276">
    <property type="entry name" value="GPCR_Rhodpsn"/>
</dbReference>
<name>A0A1L8H4J7_XENLA</name>
<dbReference type="PRINTS" id="PR00245">
    <property type="entry name" value="OLFACTORYR"/>
</dbReference>